<dbReference type="SUPFAM" id="SSF102114">
    <property type="entry name" value="Radical SAM enzymes"/>
    <property type="match status" value="1"/>
</dbReference>
<sequence length="308" mass="34603">MLTLHFRGRLASCNYACPYCPFAKRRDSRATLQQDARDLQRFVDWTRPQPGPLRIGFTPWGEALIRQHYRRAMLDLAAQPQVTQVSAQTNLSGPLAWLADAPAGKVSLWCTFHPGQTTLDRFVARCRHLASLNIRHSVGVVALHEHYADIRALRAALPSDVPMWFNAYDRRRPGYYSDDDLRWLESIDPFFAHNHSPGWSRGAACRAGEEALTIDGDGTVQRCHFIPTRLGNLYVDALDTMLKPRACSRFKCDCYIGYAHRKDLPFEQHFGLGLLARVPTPHQPVHPLAAGSADPQRTPVSRGVGPEG</sequence>
<protein>
    <submittedName>
        <fullName evidence="2">STM4011 family radical SAM protein</fullName>
    </submittedName>
</protein>
<evidence type="ECO:0000313" key="2">
    <source>
        <dbReference type="EMBL" id="MEK8034575.1"/>
    </source>
</evidence>
<dbReference type="EMBL" id="JBBUTG010000031">
    <property type="protein sequence ID" value="MEK8034575.1"/>
    <property type="molecule type" value="Genomic_DNA"/>
</dbReference>
<proteinExistence type="predicted"/>
<evidence type="ECO:0000313" key="3">
    <source>
        <dbReference type="Proteomes" id="UP001371218"/>
    </source>
</evidence>
<dbReference type="Proteomes" id="UP001371218">
    <property type="component" value="Unassembled WGS sequence"/>
</dbReference>
<keyword evidence="3" id="KW-1185">Reference proteome</keyword>
<dbReference type="CDD" id="cd01335">
    <property type="entry name" value="Radical_SAM"/>
    <property type="match status" value="1"/>
</dbReference>
<organism evidence="2 3">
    <name type="scientific">Ideonella lacteola</name>
    <dbReference type="NCBI Taxonomy" id="2984193"/>
    <lineage>
        <taxon>Bacteria</taxon>
        <taxon>Pseudomonadati</taxon>
        <taxon>Pseudomonadota</taxon>
        <taxon>Betaproteobacteria</taxon>
        <taxon>Burkholderiales</taxon>
        <taxon>Sphaerotilaceae</taxon>
        <taxon>Ideonella</taxon>
    </lineage>
</organism>
<reference evidence="2 3" key="1">
    <citation type="submission" date="2024-04" db="EMBL/GenBank/DDBJ databases">
        <title>Novel species of the genus Ideonella isolated from streams.</title>
        <authorList>
            <person name="Lu H."/>
        </authorList>
    </citation>
    <scope>NUCLEOTIDE SEQUENCE [LARGE SCALE GENOMIC DNA]</scope>
    <source>
        <strain evidence="2 3">DXS29W</strain>
    </source>
</reference>
<gene>
    <name evidence="2" type="ORF">AACH06_27485</name>
</gene>
<dbReference type="InterPro" id="IPR013785">
    <property type="entry name" value="Aldolase_TIM"/>
</dbReference>
<evidence type="ECO:0000256" key="1">
    <source>
        <dbReference type="SAM" id="MobiDB-lite"/>
    </source>
</evidence>
<accession>A0ABU9C0E0</accession>
<dbReference type="NCBIfam" id="NF038073">
    <property type="entry name" value="rSAM_STM4011"/>
    <property type="match status" value="1"/>
</dbReference>
<dbReference type="InterPro" id="IPR047771">
    <property type="entry name" value="Radical_SAM_STM4011-like"/>
</dbReference>
<dbReference type="RefSeq" id="WP_341429004.1">
    <property type="nucleotide sequence ID" value="NZ_JBBUTG010000031.1"/>
</dbReference>
<dbReference type="InterPro" id="IPR058240">
    <property type="entry name" value="rSAM_sf"/>
</dbReference>
<dbReference type="Gene3D" id="3.20.20.70">
    <property type="entry name" value="Aldolase class I"/>
    <property type="match status" value="1"/>
</dbReference>
<feature type="region of interest" description="Disordered" evidence="1">
    <location>
        <begin position="283"/>
        <end position="308"/>
    </location>
</feature>
<comment type="caution">
    <text evidence="2">The sequence shown here is derived from an EMBL/GenBank/DDBJ whole genome shotgun (WGS) entry which is preliminary data.</text>
</comment>
<name>A0ABU9C0E0_9BURK</name>